<comment type="subunit">
    <text evidence="4">Monomer.</text>
</comment>
<evidence type="ECO:0000256" key="4">
    <source>
        <dbReference type="HAMAP-Rule" id="MF_01113"/>
    </source>
</evidence>
<keyword evidence="4" id="KW-0238">DNA-binding</keyword>
<dbReference type="NCBIfam" id="NF002677">
    <property type="entry name" value="PRK02406.1"/>
    <property type="match status" value="1"/>
</dbReference>
<proteinExistence type="inferred from homology"/>
<evidence type="ECO:0000256" key="3">
    <source>
        <dbReference type="ARBA" id="ARBA00022932"/>
    </source>
</evidence>
<dbReference type="Gene3D" id="1.10.150.20">
    <property type="entry name" value="5' to 3' exonuclease, C-terminal subdomain"/>
    <property type="match status" value="1"/>
</dbReference>
<comment type="caution">
    <text evidence="6">The sequence shown here is derived from an EMBL/GenBank/DDBJ whole genome shotgun (WGS) entry which is preliminary data.</text>
</comment>
<dbReference type="Gene3D" id="3.30.1490.100">
    <property type="entry name" value="DNA polymerase, Y-family, little finger domain"/>
    <property type="match status" value="1"/>
</dbReference>
<keyword evidence="4" id="KW-0234">DNA repair</keyword>
<dbReference type="InterPro" id="IPR043128">
    <property type="entry name" value="Rev_trsase/Diguanyl_cyclase"/>
</dbReference>
<feature type="active site" evidence="4">
    <location>
        <position position="139"/>
    </location>
</feature>
<evidence type="ECO:0000256" key="1">
    <source>
        <dbReference type="ARBA" id="ARBA00010945"/>
    </source>
</evidence>
<evidence type="ECO:0000259" key="5">
    <source>
        <dbReference type="PROSITE" id="PS50173"/>
    </source>
</evidence>
<dbReference type="PANTHER" id="PTHR11076:SF33">
    <property type="entry name" value="DNA POLYMERASE KAPPA"/>
    <property type="match status" value="1"/>
</dbReference>
<reference evidence="6 7" key="1">
    <citation type="submission" date="2024-05" db="EMBL/GenBank/DDBJ databases">
        <title>Roseateles sp. DJS-2-20 16S ribosomal RNA gene Genome sequencing and assembly.</title>
        <authorList>
            <person name="Woo H."/>
        </authorList>
    </citation>
    <scope>NUCLEOTIDE SEQUENCE [LARGE SCALE GENOMIC DNA]</scope>
    <source>
        <strain evidence="6 7">DJS-2-20</strain>
    </source>
</reference>
<comment type="subcellular location">
    <subcellularLocation>
        <location evidence="4">Cytoplasm</location>
    </subcellularLocation>
</comment>
<comment type="catalytic activity">
    <reaction evidence="4">
        <text>DNA(n) + a 2'-deoxyribonucleoside 5'-triphosphate = DNA(n+1) + diphosphate</text>
        <dbReference type="Rhea" id="RHEA:22508"/>
        <dbReference type="Rhea" id="RHEA-COMP:17339"/>
        <dbReference type="Rhea" id="RHEA-COMP:17340"/>
        <dbReference type="ChEBI" id="CHEBI:33019"/>
        <dbReference type="ChEBI" id="CHEBI:61560"/>
        <dbReference type="ChEBI" id="CHEBI:173112"/>
        <dbReference type="EC" id="2.7.7.7"/>
    </reaction>
</comment>
<dbReference type="GO" id="GO:0003887">
    <property type="term" value="F:DNA-directed DNA polymerase activity"/>
    <property type="evidence" value="ECO:0007669"/>
    <property type="project" value="UniProtKB-EC"/>
</dbReference>
<dbReference type="CDD" id="cd03586">
    <property type="entry name" value="PolY_Pol_IV_kappa"/>
    <property type="match status" value="1"/>
</dbReference>
<evidence type="ECO:0000313" key="6">
    <source>
        <dbReference type="EMBL" id="MEO3692198.1"/>
    </source>
</evidence>
<feature type="site" description="Substrate discrimination" evidence="4">
    <location>
        <position position="28"/>
    </location>
</feature>
<dbReference type="InterPro" id="IPR043502">
    <property type="entry name" value="DNA/RNA_pol_sf"/>
</dbReference>
<gene>
    <name evidence="4 6" type="primary">dinB</name>
    <name evidence="6" type="ORF">ABDJ85_12010</name>
</gene>
<dbReference type="EMBL" id="JBDPZD010000003">
    <property type="protein sequence ID" value="MEO3692198.1"/>
    <property type="molecule type" value="Genomic_DNA"/>
</dbReference>
<keyword evidence="4" id="KW-0460">Magnesium</keyword>
<keyword evidence="4" id="KW-0227">DNA damage</keyword>
<dbReference type="InterPro" id="IPR022880">
    <property type="entry name" value="DNApol_IV"/>
</dbReference>
<dbReference type="EC" id="2.7.7.7" evidence="4"/>
<comment type="cofactor">
    <cofactor evidence="4">
        <name>Mg(2+)</name>
        <dbReference type="ChEBI" id="CHEBI:18420"/>
    </cofactor>
    <text evidence="4">Binds 2 magnesium ions per subunit.</text>
</comment>
<dbReference type="InterPro" id="IPR017961">
    <property type="entry name" value="DNA_pol_Y-fam_little_finger"/>
</dbReference>
<dbReference type="SUPFAM" id="SSF56672">
    <property type="entry name" value="DNA/RNA polymerases"/>
    <property type="match status" value="1"/>
</dbReference>
<feature type="binding site" evidence="4">
    <location>
        <position position="23"/>
    </location>
    <ligand>
        <name>Mg(2+)</name>
        <dbReference type="ChEBI" id="CHEBI:18420"/>
    </ligand>
</feature>
<dbReference type="RefSeq" id="WP_347705022.1">
    <property type="nucleotide sequence ID" value="NZ_JBDPZD010000003.1"/>
</dbReference>
<dbReference type="Gene3D" id="3.30.70.270">
    <property type="match status" value="1"/>
</dbReference>
<dbReference type="HAMAP" id="MF_01113">
    <property type="entry name" value="DNApol_IV"/>
    <property type="match status" value="1"/>
</dbReference>
<keyword evidence="2 4" id="KW-0515">Mutator protein</keyword>
<keyword evidence="3 4" id="KW-0239">DNA-directed DNA polymerase</keyword>
<keyword evidence="4" id="KW-0963">Cytoplasm</keyword>
<dbReference type="Gene3D" id="3.40.1170.60">
    <property type="match status" value="1"/>
</dbReference>
<name>A0ABV0G387_9BURK</name>
<sequence length="414" mass="44728">MTSDDPAEFVPTVAPRRWIAHLDMDAFYASVELLRYPQLKGQPVVIGGRRADAPHQDEAGQWHYARLRDYTGRGVVTTSTYEARALGVFSAMGTMKAALLAPDAVLLPADFEAYRRYSRLFKAAVAEVAPVIEDRGIDEIYIDLTDVPGVHDAVGHDPLGGVRAVAREIKNSVTRATGLSCSIGVTPNKLLSKIASELDKPDGLTVLTEADIATRIWPLGVRKVNGIGPKAAAKLGEMGIETVGELAATDPALLIEHFGKSYGAWLHAAAHGRDSRPVVTHSEPVSISRETTFERDLHAVRDRALLGSILDDLCERLAVDLARKGYAGKTVGIKLRFEGFHTVTRDQTFPAAVQTAAEIRRAAGLCLKRVDFDKRLRLLGVRVGHLVAATASRQPVASPAADAAAEPQENLPLF</sequence>
<keyword evidence="7" id="KW-1185">Reference proteome</keyword>
<feature type="domain" description="UmuC" evidence="5">
    <location>
        <begin position="19"/>
        <end position="228"/>
    </location>
</feature>
<comment type="similarity">
    <text evidence="1 4">Belongs to the DNA polymerase type-Y family.</text>
</comment>
<evidence type="ECO:0000313" key="7">
    <source>
        <dbReference type="Proteomes" id="UP001495147"/>
    </source>
</evidence>
<dbReference type="Pfam" id="PF00817">
    <property type="entry name" value="IMS"/>
    <property type="match status" value="1"/>
</dbReference>
<dbReference type="SUPFAM" id="SSF100879">
    <property type="entry name" value="Lesion bypass DNA polymerase (Y-family), little finger domain"/>
    <property type="match status" value="1"/>
</dbReference>
<comment type="function">
    <text evidence="4">Poorly processive, error-prone DNA polymerase involved in untargeted mutagenesis. Copies undamaged DNA at stalled replication forks, which arise in vivo from mismatched or misaligned primer ends. These misaligned primers can be extended by PolIV. Exhibits no 3'-5' exonuclease (proofreading) activity. May be involved in translesional synthesis, in conjunction with the beta clamp from PolIII.</text>
</comment>
<dbReference type="InterPro" id="IPR024728">
    <property type="entry name" value="PolY_HhH_motif"/>
</dbReference>
<keyword evidence="4 6" id="KW-0548">Nucleotidyltransferase</keyword>
<keyword evidence="4 6" id="KW-0808">Transferase</keyword>
<keyword evidence="4" id="KW-0235">DNA replication</keyword>
<dbReference type="InterPro" id="IPR036775">
    <property type="entry name" value="DNA_pol_Y-fam_lit_finger_sf"/>
</dbReference>
<feature type="binding site" evidence="4">
    <location>
        <position position="138"/>
    </location>
    <ligand>
        <name>Mg(2+)</name>
        <dbReference type="ChEBI" id="CHEBI:18420"/>
    </ligand>
</feature>
<dbReference type="Pfam" id="PF11798">
    <property type="entry name" value="IMS_HHH"/>
    <property type="match status" value="1"/>
</dbReference>
<keyword evidence="4" id="KW-0479">Metal-binding</keyword>
<dbReference type="PANTHER" id="PTHR11076">
    <property type="entry name" value="DNA REPAIR POLYMERASE UMUC / TRANSFERASE FAMILY MEMBER"/>
    <property type="match status" value="1"/>
</dbReference>
<protein>
    <recommendedName>
        <fullName evidence="4">DNA polymerase IV</fullName>
        <shortName evidence="4">Pol IV</shortName>
        <ecNumber evidence="4">2.7.7.7</ecNumber>
    </recommendedName>
</protein>
<organism evidence="6 7">
    <name type="scientific">Roseateles paludis</name>
    <dbReference type="NCBI Taxonomy" id="3145238"/>
    <lineage>
        <taxon>Bacteria</taxon>
        <taxon>Pseudomonadati</taxon>
        <taxon>Pseudomonadota</taxon>
        <taxon>Betaproteobacteria</taxon>
        <taxon>Burkholderiales</taxon>
        <taxon>Sphaerotilaceae</taxon>
        <taxon>Roseateles</taxon>
    </lineage>
</organism>
<dbReference type="InterPro" id="IPR050116">
    <property type="entry name" value="DNA_polymerase-Y"/>
</dbReference>
<accession>A0ABV0G387</accession>
<dbReference type="PROSITE" id="PS50173">
    <property type="entry name" value="UMUC"/>
    <property type="match status" value="1"/>
</dbReference>
<dbReference type="Proteomes" id="UP001495147">
    <property type="component" value="Unassembled WGS sequence"/>
</dbReference>
<evidence type="ECO:0000256" key="2">
    <source>
        <dbReference type="ARBA" id="ARBA00022457"/>
    </source>
</evidence>
<dbReference type="Pfam" id="PF11799">
    <property type="entry name" value="IMS_C"/>
    <property type="match status" value="1"/>
</dbReference>
<dbReference type="InterPro" id="IPR001126">
    <property type="entry name" value="UmuC"/>
</dbReference>